<dbReference type="Gene3D" id="3.40.50.880">
    <property type="match status" value="1"/>
</dbReference>
<dbReference type="PIRSF" id="PIRSF006320">
    <property type="entry name" value="Elb2"/>
    <property type="match status" value="1"/>
</dbReference>
<dbReference type="NCBIfam" id="NF008747">
    <property type="entry name" value="PRK11780.1"/>
    <property type="match status" value="1"/>
</dbReference>
<dbReference type="Proteomes" id="UP000595332">
    <property type="component" value="Chromosome"/>
</dbReference>
<comment type="similarity">
    <text evidence="1">Belongs to the peptidase C56 family.</text>
</comment>
<dbReference type="RefSeq" id="WP_201348862.1">
    <property type="nucleotide sequence ID" value="NZ_AP014546.1"/>
</dbReference>
<dbReference type="PANTHER" id="PTHR10224">
    <property type="entry name" value="ES1 PROTEIN HOMOLOG, MITOCHONDRIAL"/>
    <property type="match status" value="1"/>
</dbReference>
<dbReference type="EMBL" id="AP014546">
    <property type="protein sequence ID" value="BBB28129.1"/>
    <property type="molecule type" value="Genomic_DNA"/>
</dbReference>
<dbReference type="CDD" id="cd03133">
    <property type="entry name" value="GATase1_ES1"/>
    <property type="match status" value="1"/>
</dbReference>
<keyword evidence="1" id="KW-0456">Lyase</keyword>
<accession>A0A7R6P6F6</accession>
<organism evidence="2 3">
    <name type="scientific">Neptunomonas japonica JAMM 1380</name>
    <dbReference type="NCBI Taxonomy" id="1441457"/>
    <lineage>
        <taxon>Bacteria</taxon>
        <taxon>Pseudomonadati</taxon>
        <taxon>Pseudomonadota</taxon>
        <taxon>Gammaproteobacteria</taxon>
        <taxon>Oceanospirillales</taxon>
        <taxon>Oceanospirillaceae</taxon>
        <taxon>Neptunomonas</taxon>
    </lineage>
</organism>
<name>A0A7R6P6F6_9GAMM</name>
<dbReference type="GO" id="GO:0016829">
    <property type="term" value="F:lyase activity"/>
    <property type="evidence" value="ECO:0007669"/>
    <property type="project" value="UniProtKB-UniRule"/>
</dbReference>
<dbReference type="InterPro" id="IPR026041">
    <property type="entry name" value="ElbB"/>
</dbReference>
<dbReference type="KEGG" id="njp:NEJAP_0170"/>
<evidence type="ECO:0000313" key="3">
    <source>
        <dbReference type="Proteomes" id="UP000595332"/>
    </source>
</evidence>
<evidence type="ECO:0000256" key="1">
    <source>
        <dbReference type="PIRNR" id="PIRNR006320"/>
    </source>
</evidence>
<dbReference type="PANTHER" id="PTHR10224:SF12">
    <property type="entry name" value="GLYOXALASE ELBB"/>
    <property type="match status" value="1"/>
</dbReference>
<evidence type="ECO:0000313" key="2">
    <source>
        <dbReference type="EMBL" id="BBB28129.1"/>
    </source>
</evidence>
<dbReference type="SUPFAM" id="SSF52317">
    <property type="entry name" value="Class I glutamine amidotransferase-like"/>
    <property type="match status" value="1"/>
</dbReference>
<proteinExistence type="inferred from homology"/>
<dbReference type="AlphaFoldDB" id="A0A7R6P6F6"/>
<keyword evidence="3" id="KW-1185">Reference proteome</keyword>
<comment type="catalytic activity">
    <reaction evidence="1">
        <text>glyoxal + H2O = glycolate + H(+)</text>
        <dbReference type="Rhea" id="RHEA:51672"/>
        <dbReference type="ChEBI" id="CHEBI:15377"/>
        <dbReference type="ChEBI" id="CHEBI:15378"/>
        <dbReference type="ChEBI" id="CHEBI:29805"/>
        <dbReference type="ChEBI" id="CHEBI:34779"/>
    </reaction>
</comment>
<gene>
    <name evidence="2" type="ORF">NEJAP_0170</name>
</gene>
<reference evidence="2 3" key="1">
    <citation type="journal article" date="2008" name="Int. J. Syst. Evol. Microbiol.">
        <title>Neptunomonas japonica sp. nov., an Osedax japonicus symbiont-like bacterium isolated from sediment adjacent to sperm whale carcasses off Kagoshima, Japan.</title>
        <authorList>
            <person name="Miyazaki M."/>
            <person name="Nogi Y."/>
            <person name="Fujiwara Y."/>
            <person name="Kawato M."/>
            <person name="Kubokawa K."/>
            <person name="Horikoshi K."/>
        </authorList>
    </citation>
    <scope>NUCLEOTIDE SEQUENCE [LARGE SCALE GENOMIC DNA]</scope>
    <source>
        <strain evidence="2 3">JAMM 1380</strain>
    </source>
</reference>
<comment type="function">
    <text evidence="1">Displays glyoxalase activity, catalyzing the conversion of glyoxal to glycolate.</text>
</comment>
<sequence length="235" mass="25074">MLFSNDRQKITNKHREVIHEKIAVILSGCGVFDGSEIYESVLTLLRIEQQGSEYQCMAPDIEQLHVINHLNGEVVEGESRNVLVEAARLARGDIINLAEANSDDYAGLIIPGGFGAAKNLSDFAVNGAQSTINNQVKLFAQAMHHAGKPVGLICIAPTMTPLIFGEGATCTIGTDTDIAGTIETMGGSHQSCPVSEIVIDQERNIISTPAYMLAGSISEAASGINKLVDEVLQRA</sequence>
<dbReference type="InterPro" id="IPR029062">
    <property type="entry name" value="Class_I_gatase-like"/>
</dbReference>
<protein>
    <recommendedName>
        <fullName evidence="1">Glyoxalase</fullName>
    </recommendedName>
</protein>